<evidence type="ECO:0000313" key="1">
    <source>
        <dbReference type="EMBL" id="KIJ58152.1"/>
    </source>
</evidence>
<dbReference type="Proteomes" id="UP000053820">
    <property type="component" value="Unassembled WGS sequence"/>
</dbReference>
<feature type="non-terminal residue" evidence="1">
    <location>
        <position position="117"/>
    </location>
</feature>
<proteinExistence type="predicted"/>
<dbReference type="AlphaFoldDB" id="A0A0C9W760"/>
<keyword evidence="2" id="KW-1185">Reference proteome</keyword>
<reference evidence="1 2" key="1">
    <citation type="submission" date="2014-04" db="EMBL/GenBank/DDBJ databases">
        <title>Evolutionary Origins and Diversification of the Mycorrhizal Mutualists.</title>
        <authorList>
            <consortium name="DOE Joint Genome Institute"/>
            <consortium name="Mycorrhizal Genomics Consortium"/>
            <person name="Kohler A."/>
            <person name="Kuo A."/>
            <person name="Nagy L.G."/>
            <person name="Floudas D."/>
            <person name="Copeland A."/>
            <person name="Barry K.W."/>
            <person name="Cichocki N."/>
            <person name="Veneault-Fourrey C."/>
            <person name="LaButti K."/>
            <person name="Lindquist E.A."/>
            <person name="Lipzen A."/>
            <person name="Lundell T."/>
            <person name="Morin E."/>
            <person name="Murat C."/>
            <person name="Riley R."/>
            <person name="Ohm R."/>
            <person name="Sun H."/>
            <person name="Tunlid A."/>
            <person name="Henrissat B."/>
            <person name="Grigoriev I.V."/>
            <person name="Hibbett D.S."/>
            <person name="Martin F."/>
        </authorList>
    </citation>
    <scope>NUCLEOTIDE SEQUENCE [LARGE SCALE GENOMIC DNA]</scope>
    <source>
        <strain evidence="1 2">MD-312</strain>
    </source>
</reference>
<protein>
    <submittedName>
        <fullName evidence="1">Uncharacterized protein</fullName>
    </submittedName>
</protein>
<dbReference type="EMBL" id="KN839978">
    <property type="protein sequence ID" value="KIJ58152.1"/>
    <property type="molecule type" value="Genomic_DNA"/>
</dbReference>
<accession>A0A0C9W760</accession>
<gene>
    <name evidence="1" type="ORF">HYDPIDRAFT_119905</name>
</gene>
<sequence>MVRCDHENGGRAYLARLWIFVTLGVCFKRTTAWTCLANNDGISSKLFEWQRSSSCRELLMHLRSTSNQLVGAPREKVLTAEFTGSCTARCCSRGRRHVALVVGRAHVDTDSVQGPSM</sequence>
<evidence type="ECO:0000313" key="2">
    <source>
        <dbReference type="Proteomes" id="UP000053820"/>
    </source>
</evidence>
<organism evidence="1 2">
    <name type="scientific">Hydnomerulius pinastri MD-312</name>
    <dbReference type="NCBI Taxonomy" id="994086"/>
    <lineage>
        <taxon>Eukaryota</taxon>
        <taxon>Fungi</taxon>
        <taxon>Dikarya</taxon>
        <taxon>Basidiomycota</taxon>
        <taxon>Agaricomycotina</taxon>
        <taxon>Agaricomycetes</taxon>
        <taxon>Agaricomycetidae</taxon>
        <taxon>Boletales</taxon>
        <taxon>Boletales incertae sedis</taxon>
        <taxon>Leucogyrophana</taxon>
    </lineage>
</organism>
<dbReference type="HOGENOM" id="CLU_2346972_0_0_1"/>
<name>A0A0C9W760_9AGAM</name>